<dbReference type="PROSITE" id="PS00909">
    <property type="entry name" value="MR_MLE_2"/>
    <property type="match status" value="1"/>
</dbReference>
<dbReference type="SFLD" id="SFLDS00001">
    <property type="entry name" value="Enolase"/>
    <property type="match status" value="2"/>
</dbReference>
<dbReference type="GO" id="GO:0009063">
    <property type="term" value="P:amino acid catabolic process"/>
    <property type="evidence" value="ECO:0007669"/>
    <property type="project" value="InterPro"/>
</dbReference>
<dbReference type="EMBL" id="CP039375">
    <property type="protein sequence ID" value="QCD65964.1"/>
    <property type="molecule type" value="Genomic_DNA"/>
</dbReference>
<evidence type="ECO:0000256" key="2">
    <source>
        <dbReference type="ARBA" id="ARBA00008031"/>
    </source>
</evidence>
<dbReference type="GO" id="GO:0046872">
    <property type="term" value="F:metal ion binding"/>
    <property type="evidence" value="ECO:0007669"/>
    <property type="project" value="UniProtKB-KW"/>
</dbReference>
<comment type="cofactor">
    <cofactor evidence="1">
        <name>Mg(2+)</name>
        <dbReference type="ChEBI" id="CHEBI:18420"/>
    </cofactor>
</comment>
<dbReference type="SUPFAM" id="SSF54826">
    <property type="entry name" value="Enolase N-terminal domain-like"/>
    <property type="match status" value="1"/>
</dbReference>
<dbReference type="InterPro" id="IPR013342">
    <property type="entry name" value="Mandelate_racemase_C"/>
</dbReference>
<dbReference type="PANTHER" id="PTHR48073">
    <property type="entry name" value="O-SUCCINYLBENZOATE SYNTHASE-RELATED"/>
    <property type="match status" value="1"/>
</dbReference>
<accession>A0A4D6KD93</accession>
<dbReference type="SFLD" id="SFLDG00180">
    <property type="entry name" value="muconate_cycloisomerase"/>
    <property type="match status" value="2"/>
</dbReference>
<dbReference type="PANTHER" id="PTHR48073:SF2">
    <property type="entry name" value="O-SUCCINYLBENZOATE SYNTHASE"/>
    <property type="match status" value="1"/>
</dbReference>
<dbReference type="Gene3D" id="3.30.390.10">
    <property type="entry name" value="Enolase-like, N-terminal domain"/>
    <property type="match status" value="1"/>
</dbReference>
<dbReference type="InterPro" id="IPR029065">
    <property type="entry name" value="Enolase_C-like"/>
</dbReference>
<evidence type="ECO:0000313" key="8">
    <source>
        <dbReference type="Proteomes" id="UP000297053"/>
    </source>
</evidence>
<organism evidence="7 8">
    <name type="scientific">Halomicrobium mukohataei</name>
    <dbReference type="NCBI Taxonomy" id="57705"/>
    <lineage>
        <taxon>Archaea</taxon>
        <taxon>Methanobacteriati</taxon>
        <taxon>Methanobacteriota</taxon>
        <taxon>Stenosarchaea group</taxon>
        <taxon>Halobacteria</taxon>
        <taxon>Halobacteriales</taxon>
        <taxon>Haloarculaceae</taxon>
        <taxon>Halomicrobium</taxon>
    </lineage>
</organism>
<dbReference type="Gene3D" id="3.20.20.120">
    <property type="entry name" value="Enolase-like C-terminal domain"/>
    <property type="match status" value="1"/>
</dbReference>
<protein>
    <submittedName>
        <fullName evidence="7">Dipeptide epimerase</fullName>
    </submittedName>
</protein>
<dbReference type="GO" id="GO:0016855">
    <property type="term" value="F:racemase and epimerase activity, acting on amino acids and derivatives"/>
    <property type="evidence" value="ECO:0007669"/>
    <property type="project" value="InterPro"/>
</dbReference>
<evidence type="ECO:0000256" key="4">
    <source>
        <dbReference type="ARBA" id="ARBA00022842"/>
    </source>
</evidence>
<evidence type="ECO:0000256" key="5">
    <source>
        <dbReference type="ARBA" id="ARBA00023235"/>
    </source>
</evidence>
<dbReference type="InterPro" id="IPR013341">
    <property type="entry name" value="Mandelate_racemase_N_dom"/>
</dbReference>
<dbReference type="RefSeq" id="WP_015762346.1">
    <property type="nucleotide sequence ID" value="NZ_CP039375.1"/>
</dbReference>
<dbReference type="Pfam" id="PF02746">
    <property type="entry name" value="MR_MLE_N"/>
    <property type="match status" value="1"/>
</dbReference>
<reference evidence="7 8" key="1">
    <citation type="submission" date="2019-04" db="EMBL/GenBank/DDBJ databases">
        <title>Complete genome sequence of Arthrobacter sp. ZXY-2 associated with effective atrazine degradation and salt adaptation.</title>
        <authorList>
            <person name="Zhao X."/>
        </authorList>
    </citation>
    <scope>NUCLEOTIDE SEQUENCE [LARGE SCALE GENOMIC DNA]</scope>
    <source>
        <strain evidence="8">ZP60</strain>
    </source>
</reference>
<dbReference type="InterPro" id="IPR036849">
    <property type="entry name" value="Enolase-like_C_sf"/>
</dbReference>
<keyword evidence="5" id="KW-0413">Isomerase</keyword>
<dbReference type="SMART" id="SM00922">
    <property type="entry name" value="MR_MLE"/>
    <property type="match status" value="1"/>
</dbReference>
<feature type="domain" description="Mandelate racemase/muconate lactonizing enzyme C-terminal" evidence="6">
    <location>
        <begin position="137"/>
        <end position="230"/>
    </location>
</feature>
<dbReference type="KEGG" id="halz:E5139_10055"/>
<keyword evidence="4" id="KW-0460">Magnesium</keyword>
<gene>
    <name evidence="7" type="ORF">E5139_10055</name>
</gene>
<dbReference type="InterPro" id="IPR034603">
    <property type="entry name" value="Dipeptide_epimerase"/>
</dbReference>
<keyword evidence="3" id="KW-0479">Metal-binding</keyword>
<dbReference type="Pfam" id="PF13378">
    <property type="entry name" value="MR_MLE_C"/>
    <property type="match status" value="1"/>
</dbReference>
<evidence type="ECO:0000256" key="3">
    <source>
        <dbReference type="ARBA" id="ARBA00022723"/>
    </source>
</evidence>
<sequence length="342" mass="35960">MRFSFQRHELPTDDPFGIARGTTTTAAVVTVEITHEGTTGVGGAAPSEYYGETAASVRDALEALRPVVEAWDDPHAGQRVANALATRLPDAAAARAAVSTALADLAARDLGVPCYRQWGLDPAAAPRTSYTVAIADPETMAERAERAVAAGYDTLKVKVGTDDDRSRIRAVRRGAPDATLRVDANCAWSPAEAIEQAGWLAERDVQFLEQPVAADDLDGLERVASATSLPICADESCVAAPDVPRVADACDLVTVKLMKCGGVRPAVEQIHAAHAHGLDVMLGCMLESNASIAPAWHLAPLVEYADLDGAALLSRDPYAGVSLDGRRADLGSITRGTGARRC</sequence>
<dbReference type="SFLD" id="SFLDF00009">
    <property type="entry name" value="o-succinylbenzoate_synthase"/>
    <property type="match status" value="1"/>
</dbReference>
<dbReference type="AlphaFoldDB" id="A0A4D6KD93"/>
<name>A0A4D6KD93_9EURY</name>
<proteinExistence type="inferred from homology"/>
<dbReference type="SFLD" id="SFLDF00010">
    <property type="entry name" value="dipeptide_epimerase"/>
    <property type="match status" value="1"/>
</dbReference>
<evidence type="ECO:0000256" key="1">
    <source>
        <dbReference type="ARBA" id="ARBA00001946"/>
    </source>
</evidence>
<dbReference type="OMA" id="YDAINIK"/>
<evidence type="ECO:0000313" key="7">
    <source>
        <dbReference type="EMBL" id="QCD65964.1"/>
    </source>
</evidence>
<dbReference type="CDD" id="cd03319">
    <property type="entry name" value="L-Ala-DL-Glu_epimerase"/>
    <property type="match status" value="1"/>
</dbReference>
<comment type="similarity">
    <text evidence="2">Belongs to the mandelate racemase/muconate lactonizing enzyme family.</text>
</comment>
<dbReference type="SUPFAM" id="SSF51604">
    <property type="entry name" value="Enolase C-terminal domain-like"/>
    <property type="match status" value="1"/>
</dbReference>
<dbReference type="GeneID" id="42179281"/>
<reference evidence="7 8" key="2">
    <citation type="submission" date="2019-04" db="EMBL/GenBank/DDBJ databases">
        <authorList>
            <person name="Yang S."/>
            <person name="Wei W."/>
        </authorList>
    </citation>
    <scope>NUCLEOTIDE SEQUENCE [LARGE SCALE GENOMIC DNA]</scope>
    <source>
        <strain evidence="8">ZP60</strain>
    </source>
</reference>
<evidence type="ECO:0000259" key="6">
    <source>
        <dbReference type="SMART" id="SM00922"/>
    </source>
</evidence>
<dbReference type="InterPro" id="IPR018110">
    <property type="entry name" value="Mandel_Rmase/mucon_lact_enz_CS"/>
</dbReference>
<dbReference type="Proteomes" id="UP000297053">
    <property type="component" value="Chromosome"/>
</dbReference>
<dbReference type="InterPro" id="IPR029017">
    <property type="entry name" value="Enolase-like_N"/>
</dbReference>